<evidence type="ECO:0000313" key="3">
    <source>
        <dbReference type="EMBL" id="PZN84510.1"/>
    </source>
</evidence>
<accession>A0A2W4TB63</accession>
<comment type="similarity">
    <text evidence="1">Belongs to the ATP-dependent AMP-binding enzyme family.</text>
</comment>
<dbReference type="Gene3D" id="3.40.50.12780">
    <property type="entry name" value="N-terminal domain of ligase-like"/>
    <property type="match status" value="1"/>
</dbReference>
<dbReference type="Pfam" id="PF00501">
    <property type="entry name" value="AMP-binding"/>
    <property type="match status" value="1"/>
</dbReference>
<protein>
    <submittedName>
        <fullName evidence="3">AMP-dependent synthetase</fullName>
    </submittedName>
</protein>
<dbReference type="SUPFAM" id="SSF56801">
    <property type="entry name" value="Acetyl-CoA synthetase-like"/>
    <property type="match status" value="1"/>
</dbReference>
<feature type="domain" description="AMP-dependent synthetase/ligase" evidence="2">
    <location>
        <begin position="113"/>
        <end position="287"/>
    </location>
</feature>
<dbReference type="Gene3D" id="3.30.300.30">
    <property type="match status" value="1"/>
</dbReference>
<dbReference type="InterPro" id="IPR042099">
    <property type="entry name" value="ANL_N_sf"/>
</dbReference>
<dbReference type="InterPro" id="IPR045851">
    <property type="entry name" value="AMP-bd_C_sf"/>
</dbReference>
<dbReference type="AlphaFoldDB" id="A0A2W4TB63"/>
<dbReference type="InterPro" id="IPR000873">
    <property type="entry name" value="AMP-dep_synth/lig_dom"/>
</dbReference>
<gene>
    <name evidence="3" type="ORF">DM484_02730</name>
</gene>
<dbReference type="EMBL" id="QJPH01000152">
    <property type="protein sequence ID" value="PZN84510.1"/>
    <property type="molecule type" value="Genomic_DNA"/>
</dbReference>
<comment type="caution">
    <text evidence="3">The sequence shown here is derived from an EMBL/GenBank/DDBJ whole genome shotgun (WGS) entry which is preliminary data.</text>
</comment>
<evidence type="ECO:0000256" key="1">
    <source>
        <dbReference type="ARBA" id="ARBA00006432"/>
    </source>
</evidence>
<dbReference type="PROSITE" id="PS00455">
    <property type="entry name" value="AMP_BINDING"/>
    <property type="match status" value="1"/>
</dbReference>
<proteinExistence type="inferred from homology"/>
<organism evidence="3 4">
    <name type="scientific">Candidatus Methylumidiphilus alinenensis</name>
    <dbReference type="NCBI Taxonomy" id="2202197"/>
    <lineage>
        <taxon>Bacteria</taxon>
        <taxon>Pseudomonadati</taxon>
        <taxon>Pseudomonadota</taxon>
        <taxon>Gammaproteobacteria</taxon>
        <taxon>Methylococcales</taxon>
        <taxon>Candidatus Methylumidiphilus</taxon>
    </lineage>
</organism>
<dbReference type="GO" id="GO:0031956">
    <property type="term" value="F:medium-chain fatty acid-CoA ligase activity"/>
    <property type="evidence" value="ECO:0007669"/>
    <property type="project" value="TreeGrafter"/>
</dbReference>
<dbReference type="PANTHER" id="PTHR43201">
    <property type="entry name" value="ACYL-COA SYNTHETASE"/>
    <property type="match status" value="1"/>
</dbReference>
<evidence type="ECO:0000259" key="2">
    <source>
        <dbReference type="Pfam" id="PF00501"/>
    </source>
</evidence>
<dbReference type="Proteomes" id="UP000249396">
    <property type="component" value="Unassembled WGS sequence"/>
</dbReference>
<dbReference type="PANTHER" id="PTHR43201:SF8">
    <property type="entry name" value="ACYL-COA SYNTHETASE FAMILY MEMBER 3"/>
    <property type="match status" value="1"/>
</dbReference>
<evidence type="ECO:0000313" key="4">
    <source>
        <dbReference type="Proteomes" id="UP000249396"/>
    </source>
</evidence>
<sequence>MQETQNNIRHPIALANEEPFALYEGKLVRHGNLWADVRQLAGRLPDRPYVFNLCENRYLFCLSLLAAASRGQICLLPPSSQMAVVREIIRDYPGAYLASESPPHLPDLEWFAVKAPRSGEIATETGIDWDHATLIAFTSGSSGKPKPCTHSLATFRISADMAVRSLGLCQQQWLMVSTTPPQHMYGLETSVFWPLFSSLVLHDGRPFFPEDIRRAVETAPWPAMLATTPTHLRSLVKANSPWAKLAGVLSATDALSARLAHETDVALGQSPHEIYGSTETLSFASREPLRESLWRPYTNIRLIQDETGQTRLESPHLQAPILLQDCFKLEADGQFAVLGRHSDIIKIGGKRASLAELTRRLKDIAGVEDGFCFVQEGEQGEARLGIVVVSRLDKQGIREGLRPYVDEVFLPRKIHFVECLPRNEVGKLAKAEVEKLLAGLSLRCS</sequence>
<reference evidence="3 4" key="1">
    <citation type="journal article" date="2018" name="Aquat. Microb. Ecol.">
        <title>Gammaproteobacterial methanotrophs dominate.</title>
        <authorList>
            <person name="Rissanen A.J."/>
            <person name="Saarenheimo J."/>
            <person name="Tiirola M."/>
            <person name="Peura S."/>
            <person name="Aalto S.L."/>
            <person name="Karvinen A."/>
            <person name="Nykanen H."/>
        </authorList>
    </citation>
    <scope>NUCLEOTIDE SEQUENCE [LARGE SCALE GENOMIC DNA]</scope>
    <source>
        <strain evidence="3">AMbin10</strain>
    </source>
</reference>
<name>A0A2W4TB63_9GAMM</name>
<dbReference type="InterPro" id="IPR020845">
    <property type="entry name" value="AMP-binding_CS"/>
</dbReference>
<dbReference type="GO" id="GO:0006631">
    <property type="term" value="P:fatty acid metabolic process"/>
    <property type="evidence" value="ECO:0007669"/>
    <property type="project" value="TreeGrafter"/>
</dbReference>